<keyword evidence="2" id="KW-1185">Reference proteome</keyword>
<reference evidence="2" key="1">
    <citation type="journal article" date="2023" name="Nat. Plants">
        <title>Single-cell RNA sequencing provides a high-resolution roadmap for understanding the multicellular compartmentation of specialized metabolism.</title>
        <authorList>
            <person name="Sun S."/>
            <person name="Shen X."/>
            <person name="Li Y."/>
            <person name="Li Y."/>
            <person name="Wang S."/>
            <person name="Li R."/>
            <person name="Zhang H."/>
            <person name="Shen G."/>
            <person name="Guo B."/>
            <person name="Wei J."/>
            <person name="Xu J."/>
            <person name="St-Pierre B."/>
            <person name="Chen S."/>
            <person name="Sun C."/>
        </authorList>
    </citation>
    <scope>NUCLEOTIDE SEQUENCE [LARGE SCALE GENOMIC DNA]</scope>
</reference>
<gene>
    <name evidence="1" type="ORF">M9H77_02771</name>
</gene>
<evidence type="ECO:0000313" key="2">
    <source>
        <dbReference type="Proteomes" id="UP001060085"/>
    </source>
</evidence>
<dbReference type="Proteomes" id="UP001060085">
    <property type="component" value="Linkage Group LG01"/>
</dbReference>
<protein>
    <submittedName>
        <fullName evidence="1">Uncharacterized protein</fullName>
    </submittedName>
</protein>
<proteinExistence type="predicted"/>
<organism evidence="1 2">
    <name type="scientific">Catharanthus roseus</name>
    <name type="common">Madagascar periwinkle</name>
    <name type="synonym">Vinca rosea</name>
    <dbReference type="NCBI Taxonomy" id="4058"/>
    <lineage>
        <taxon>Eukaryota</taxon>
        <taxon>Viridiplantae</taxon>
        <taxon>Streptophyta</taxon>
        <taxon>Embryophyta</taxon>
        <taxon>Tracheophyta</taxon>
        <taxon>Spermatophyta</taxon>
        <taxon>Magnoliopsida</taxon>
        <taxon>eudicotyledons</taxon>
        <taxon>Gunneridae</taxon>
        <taxon>Pentapetalae</taxon>
        <taxon>asterids</taxon>
        <taxon>lamiids</taxon>
        <taxon>Gentianales</taxon>
        <taxon>Apocynaceae</taxon>
        <taxon>Rauvolfioideae</taxon>
        <taxon>Vinceae</taxon>
        <taxon>Catharanthinae</taxon>
        <taxon>Catharanthus</taxon>
    </lineage>
</organism>
<name>A0ACC0C9S0_CATRO</name>
<comment type="caution">
    <text evidence="1">The sequence shown here is derived from an EMBL/GenBank/DDBJ whole genome shotgun (WGS) entry which is preliminary data.</text>
</comment>
<accession>A0ACC0C9S0</accession>
<evidence type="ECO:0000313" key="1">
    <source>
        <dbReference type="EMBL" id="KAI5681543.1"/>
    </source>
</evidence>
<dbReference type="EMBL" id="CM044701">
    <property type="protein sequence ID" value="KAI5681543.1"/>
    <property type="molecule type" value="Genomic_DNA"/>
</dbReference>
<sequence>MICHRAGRSERPLVNTSVVRFRSHTIFELRKGLTRLLQMEFQAEISSSFSKSEENNLPSTNNEVFVSENKDTSYSRRNNKSIFMPLIYCKSPDSAVIRRISKVIMHEDVFIYAFYLLNDCARSTFVQVTEFSQLKESSEQSRGEIPVQTSP</sequence>